<evidence type="ECO:0000313" key="1">
    <source>
        <dbReference type="EMBL" id="CEM61873.1"/>
    </source>
</evidence>
<proteinExistence type="predicted"/>
<dbReference type="AlphaFoldDB" id="A0A0B7GTP9"/>
<keyword evidence="2" id="KW-1185">Reference proteome</keyword>
<sequence length="87" mass="9671">MAVVPNRNDVLKQSGLQSFKIRGLGFCHGRQNSARARTPVVPRRIEFENYHSILGVFKLIGLVLTRMSKPNMDSFFLNGALGCLAPL</sequence>
<organism evidence="1 2">
    <name type="scientific">Treponema phagedenis</name>
    <dbReference type="NCBI Taxonomy" id="162"/>
    <lineage>
        <taxon>Bacteria</taxon>
        <taxon>Pseudomonadati</taxon>
        <taxon>Spirochaetota</taxon>
        <taxon>Spirochaetia</taxon>
        <taxon>Spirochaetales</taxon>
        <taxon>Treponemataceae</taxon>
        <taxon>Treponema</taxon>
    </lineage>
</organism>
<dbReference type="EMBL" id="CDNC01000014">
    <property type="protein sequence ID" value="CEM61873.1"/>
    <property type="molecule type" value="Genomic_DNA"/>
</dbReference>
<reference evidence="2" key="1">
    <citation type="submission" date="2015-01" db="EMBL/GenBank/DDBJ databases">
        <authorList>
            <person name="Manzoor Shahid"/>
            <person name="Zubair Saima"/>
        </authorList>
    </citation>
    <scope>NUCLEOTIDE SEQUENCE [LARGE SCALE GENOMIC DNA]</scope>
    <source>
        <strain evidence="2">V1</strain>
    </source>
</reference>
<dbReference type="Proteomes" id="UP000042527">
    <property type="component" value="Unassembled WGS sequence"/>
</dbReference>
<evidence type="ECO:0000313" key="2">
    <source>
        <dbReference type="Proteomes" id="UP000042527"/>
    </source>
</evidence>
<gene>
    <name evidence="1" type="ORF">TPHV1_210106</name>
</gene>
<protein>
    <submittedName>
        <fullName evidence="1">Uncharacterized protein</fullName>
    </submittedName>
</protein>
<accession>A0A0B7GTP9</accession>
<name>A0A0B7GTP9_TREPH</name>